<organism evidence="2 3">
    <name type="scientific">Russula ochroleuca</name>
    <dbReference type="NCBI Taxonomy" id="152965"/>
    <lineage>
        <taxon>Eukaryota</taxon>
        <taxon>Fungi</taxon>
        <taxon>Dikarya</taxon>
        <taxon>Basidiomycota</taxon>
        <taxon>Agaricomycotina</taxon>
        <taxon>Agaricomycetes</taxon>
        <taxon>Russulales</taxon>
        <taxon>Russulaceae</taxon>
        <taxon>Russula</taxon>
    </lineage>
</organism>
<feature type="compositionally biased region" description="Polar residues" evidence="1">
    <location>
        <begin position="65"/>
        <end position="74"/>
    </location>
</feature>
<name>A0A9P5T692_9AGAM</name>
<evidence type="ECO:0000313" key="3">
    <source>
        <dbReference type="Proteomes" id="UP000759537"/>
    </source>
</evidence>
<dbReference type="PANTHER" id="PTHR31212:SF5">
    <property type="entry name" value="ISOCHORISMATASE FAMILY PROTEIN FAMILY (AFU_ORTHOLOGUE AFUA_3G14500)"/>
    <property type="match status" value="1"/>
</dbReference>
<dbReference type="EMBL" id="WHVB01000015">
    <property type="protein sequence ID" value="KAF8476426.1"/>
    <property type="molecule type" value="Genomic_DNA"/>
</dbReference>
<evidence type="ECO:0000256" key="1">
    <source>
        <dbReference type="SAM" id="MobiDB-lite"/>
    </source>
</evidence>
<dbReference type="OrthoDB" id="445341at2759"/>
<dbReference type="InterPro" id="IPR037151">
    <property type="entry name" value="AlkB-like_sf"/>
</dbReference>
<dbReference type="AlphaFoldDB" id="A0A9P5T692"/>
<protein>
    <submittedName>
        <fullName evidence="2">Uncharacterized protein</fullName>
    </submittedName>
</protein>
<accession>A0A9P5T692</accession>
<feature type="region of interest" description="Disordered" evidence="1">
    <location>
        <begin position="65"/>
        <end position="95"/>
    </location>
</feature>
<keyword evidence="3" id="KW-1185">Reference proteome</keyword>
<dbReference type="Proteomes" id="UP000759537">
    <property type="component" value="Unassembled WGS sequence"/>
</dbReference>
<gene>
    <name evidence="2" type="ORF">DFH94DRAFT_695119</name>
</gene>
<dbReference type="GO" id="GO:0051213">
    <property type="term" value="F:dioxygenase activity"/>
    <property type="evidence" value="ECO:0007669"/>
    <property type="project" value="InterPro"/>
</dbReference>
<reference evidence="2" key="2">
    <citation type="journal article" date="2020" name="Nat. Commun.">
        <title>Large-scale genome sequencing of mycorrhizal fungi provides insights into the early evolution of symbiotic traits.</title>
        <authorList>
            <person name="Miyauchi S."/>
            <person name="Kiss E."/>
            <person name="Kuo A."/>
            <person name="Drula E."/>
            <person name="Kohler A."/>
            <person name="Sanchez-Garcia M."/>
            <person name="Morin E."/>
            <person name="Andreopoulos B."/>
            <person name="Barry K.W."/>
            <person name="Bonito G."/>
            <person name="Buee M."/>
            <person name="Carver A."/>
            <person name="Chen C."/>
            <person name="Cichocki N."/>
            <person name="Clum A."/>
            <person name="Culley D."/>
            <person name="Crous P.W."/>
            <person name="Fauchery L."/>
            <person name="Girlanda M."/>
            <person name="Hayes R.D."/>
            <person name="Keri Z."/>
            <person name="LaButti K."/>
            <person name="Lipzen A."/>
            <person name="Lombard V."/>
            <person name="Magnuson J."/>
            <person name="Maillard F."/>
            <person name="Murat C."/>
            <person name="Nolan M."/>
            <person name="Ohm R.A."/>
            <person name="Pangilinan J."/>
            <person name="Pereira M.F."/>
            <person name="Perotto S."/>
            <person name="Peter M."/>
            <person name="Pfister S."/>
            <person name="Riley R."/>
            <person name="Sitrit Y."/>
            <person name="Stielow J.B."/>
            <person name="Szollosi G."/>
            <person name="Zifcakova L."/>
            <person name="Stursova M."/>
            <person name="Spatafora J.W."/>
            <person name="Tedersoo L."/>
            <person name="Vaario L.M."/>
            <person name="Yamada A."/>
            <person name="Yan M."/>
            <person name="Wang P."/>
            <person name="Xu J."/>
            <person name="Bruns T."/>
            <person name="Baldrian P."/>
            <person name="Vilgalys R."/>
            <person name="Dunand C."/>
            <person name="Henrissat B."/>
            <person name="Grigoriev I.V."/>
            <person name="Hibbett D."/>
            <person name="Nagy L.G."/>
            <person name="Martin F.M."/>
        </authorList>
    </citation>
    <scope>NUCLEOTIDE SEQUENCE</scope>
    <source>
        <strain evidence="2">Prilba</strain>
    </source>
</reference>
<comment type="caution">
    <text evidence="2">The sequence shown here is derived from an EMBL/GenBank/DDBJ whole genome shotgun (WGS) entry which is preliminary data.</text>
</comment>
<feature type="compositionally biased region" description="Basic and acidic residues" evidence="1">
    <location>
        <begin position="76"/>
        <end position="85"/>
    </location>
</feature>
<dbReference type="Gene3D" id="2.60.120.590">
    <property type="entry name" value="Alpha-ketoglutarate-dependent dioxygenase AlkB-like"/>
    <property type="match status" value="1"/>
</dbReference>
<dbReference type="GO" id="GO:0006307">
    <property type="term" value="P:DNA alkylation repair"/>
    <property type="evidence" value="ECO:0007669"/>
    <property type="project" value="InterPro"/>
</dbReference>
<evidence type="ECO:0000313" key="2">
    <source>
        <dbReference type="EMBL" id="KAF8476426.1"/>
    </source>
</evidence>
<dbReference type="InterPro" id="IPR032854">
    <property type="entry name" value="ALKBH3"/>
</dbReference>
<dbReference type="SUPFAM" id="SSF51197">
    <property type="entry name" value="Clavaminate synthase-like"/>
    <property type="match status" value="1"/>
</dbReference>
<reference evidence="2" key="1">
    <citation type="submission" date="2019-10" db="EMBL/GenBank/DDBJ databases">
        <authorList>
            <consortium name="DOE Joint Genome Institute"/>
            <person name="Kuo A."/>
            <person name="Miyauchi S."/>
            <person name="Kiss E."/>
            <person name="Drula E."/>
            <person name="Kohler A."/>
            <person name="Sanchez-Garcia M."/>
            <person name="Andreopoulos B."/>
            <person name="Barry K.W."/>
            <person name="Bonito G."/>
            <person name="Buee M."/>
            <person name="Carver A."/>
            <person name="Chen C."/>
            <person name="Cichocki N."/>
            <person name="Clum A."/>
            <person name="Culley D."/>
            <person name="Crous P.W."/>
            <person name="Fauchery L."/>
            <person name="Girlanda M."/>
            <person name="Hayes R."/>
            <person name="Keri Z."/>
            <person name="LaButti K."/>
            <person name="Lipzen A."/>
            <person name="Lombard V."/>
            <person name="Magnuson J."/>
            <person name="Maillard F."/>
            <person name="Morin E."/>
            <person name="Murat C."/>
            <person name="Nolan M."/>
            <person name="Ohm R."/>
            <person name="Pangilinan J."/>
            <person name="Pereira M."/>
            <person name="Perotto S."/>
            <person name="Peter M."/>
            <person name="Riley R."/>
            <person name="Sitrit Y."/>
            <person name="Stielow B."/>
            <person name="Szollosi G."/>
            <person name="Zifcakova L."/>
            <person name="Stursova M."/>
            <person name="Spatafora J.W."/>
            <person name="Tedersoo L."/>
            <person name="Vaario L.-M."/>
            <person name="Yamada A."/>
            <person name="Yan M."/>
            <person name="Wang P."/>
            <person name="Xu J."/>
            <person name="Bruns T."/>
            <person name="Baldrian P."/>
            <person name="Vilgalys R."/>
            <person name="Henrissat B."/>
            <person name="Grigoriev I.V."/>
            <person name="Hibbett D."/>
            <person name="Nagy L.G."/>
            <person name="Martin F.M."/>
        </authorList>
    </citation>
    <scope>NUCLEOTIDE SEQUENCE</scope>
    <source>
        <strain evidence="2">Prilba</strain>
    </source>
</reference>
<sequence>MTATLIYRHPADESPPLRAFSPTASTIRVHVEHALQYAVNHALNQLYRTGPDYIPEHSEKRIDVTTSRTLSQPGSAHEEQEHPHDGNGGAMPHDQFPLDEKRVRAKERGGIPAECGPRISLTFRPISPLPHPLPRALQDMSMSSRNDSSSIFGQGATGKIRAEARPVVHGGEEAERLLAAFGAENYESDFDCLRRGVRCATLFHQHCRVGVIKFLHVVALTVQSNLN</sequence>
<dbReference type="PANTHER" id="PTHR31212">
    <property type="entry name" value="ALPHA-KETOGLUTARATE-DEPENDENT DIOXYGENASE ALKB HOMOLOG 3"/>
    <property type="match status" value="1"/>
</dbReference>
<proteinExistence type="predicted"/>